<dbReference type="KEGG" id="spu:100890439"/>
<dbReference type="GO" id="GO:0016020">
    <property type="term" value="C:membrane"/>
    <property type="evidence" value="ECO:0000318"/>
    <property type="project" value="GO_Central"/>
</dbReference>
<dbReference type="EnsemblMetazoa" id="XM_003729140">
    <property type="protein sequence ID" value="XP_003729188"/>
    <property type="gene ID" value="LOC100890439"/>
</dbReference>
<evidence type="ECO:0000256" key="2">
    <source>
        <dbReference type="SAM" id="MobiDB-lite"/>
    </source>
</evidence>
<feature type="transmembrane region" description="Helical" evidence="3">
    <location>
        <begin position="193"/>
        <end position="213"/>
    </location>
</feature>
<sequence>MNVTMNHTTSQGVVTNASTTTVTIYTTSTMMNSTMTNATTTAMTTWLTTNTSGCPEGLTWIRDHFGDCVETTTQLFAFSCAMIGVALWIIGHFFLLKSYRSNPDFSCYHLGFIFLGGLGSVCSLVGTTLCDQLGTQILTACYLVLSEFVLLVQWIYWWNRNRKLNKQGLSFYVSSEGWKSPDRTRDENTMNGGGNLVLCLICPLLMTACYLPIRFSSMSLPWQTSYASHTPGRKLLMVSDSATDNFGYAMGFTALFLYSSCNIPTIVNIMRHKTSYTVSMWYHGLVIAANVFYFISIIAHNTDPVFLTNALPWLLISLFFIFFSSIIIFLVLRNRGIGSHTRPVGRRRPDGTFLLYPSEESLSSDLDRGGTLRFTDDTASGKLPSIQEEPHLENTVQKEAEGQADFEDVELDDDYDAETASIHSRASDFIMDDEEEVYDRDQEERQRIAKQRRAADFEDDGLEWDFDDFRPKYTGSAGSLDEDLVGKSPPSHLRTLGAQHDHGNHIDDDEEWDEDKVLGEIERELKMGDDIDGDTISMEYDTADDDDHFDDMKYSYTSHSQ</sequence>
<dbReference type="Proteomes" id="UP000007110">
    <property type="component" value="Unassembled WGS sequence"/>
</dbReference>
<feature type="transmembrane region" description="Helical" evidence="3">
    <location>
        <begin position="108"/>
        <end position="129"/>
    </location>
</feature>
<feature type="transmembrane region" description="Helical" evidence="3">
    <location>
        <begin position="281"/>
        <end position="299"/>
    </location>
</feature>
<feature type="transmembrane region" description="Helical" evidence="3">
    <location>
        <begin position="75"/>
        <end position="96"/>
    </location>
</feature>
<protein>
    <submittedName>
        <fullName evidence="4">Uncharacterized protein</fullName>
    </submittedName>
</protein>
<dbReference type="Gene3D" id="1.20.1280.290">
    <property type="match status" value="1"/>
</dbReference>
<keyword evidence="5" id="KW-1185">Reference proteome</keyword>
<dbReference type="PANTHER" id="PTHR16201:SF34">
    <property type="entry name" value="LYSOSOMAL AMINO ACID TRANSPORTER 1"/>
    <property type="match status" value="1"/>
</dbReference>
<dbReference type="RefSeq" id="XP_003729188.1">
    <property type="nucleotide sequence ID" value="XM_003729140.3"/>
</dbReference>
<dbReference type="AlphaFoldDB" id="A0A7M7GM88"/>
<keyword evidence="3" id="KW-1133">Transmembrane helix</keyword>
<keyword evidence="3" id="KW-0812">Transmembrane</keyword>
<name>A0A7M7GM88_STRPU</name>
<reference evidence="4" key="2">
    <citation type="submission" date="2021-01" db="UniProtKB">
        <authorList>
            <consortium name="EnsemblMetazoa"/>
        </authorList>
    </citation>
    <scope>IDENTIFICATION</scope>
</reference>
<dbReference type="PANTHER" id="PTHR16201">
    <property type="entry name" value="SEVEN TRANSMEMBRANE PROTEIN 1-RELATED"/>
    <property type="match status" value="1"/>
</dbReference>
<proteinExistence type="predicted"/>
<dbReference type="OrthoDB" id="8048523at2759"/>
<feature type="transmembrane region" description="Helical" evidence="3">
    <location>
        <begin position="311"/>
        <end position="332"/>
    </location>
</feature>
<feature type="transmembrane region" description="Helical" evidence="3">
    <location>
        <begin position="135"/>
        <end position="157"/>
    </location>
</feature>
<keyword evidence="3" id="KW-0472">Membrane</keyword>
<dbReference type="GO" id="GO:0015174">
    <property type="term" value="F:basic amino acid transmembrane transporter activity"/>
    <property type="evidence" value="ECO:0000318"/>
    <property type="project" value="GO_Central"/>
</dbReference>
<accession>A0A7M7GM88</accession>
<dbReference type="GeneID" id="100890439"/>
<dbReference type="EnsemblMetazoa" id="XM_011665101">
    <property type="protein sequence ID" value="XP_011663403"/>
    <property type="gene ID" value="LOC100890439"/>
</dbReference>
<reference evidence="5" key="1">
    <citation type="submission" date="2015-02" db="EMBL/GenBank/DDBJ databases">
        <title>Genome sequencing for Strongylocentrotus purpuratus.</title>
        <authorList>
            <person name="Murali S."/>
            <person name="Liu Y."/>
            <person name="Vee V."/>
            <person name="English A."/>
            <person name="Wang M."/>
            <person name="Skinner E."/>
            <person name="Han Y."/>
            <person name="Muzny D.M."/>
            <person name="Worley K.C."/>
            <person name="Gibbs R.A."/>
        </authorList>
    </citation>
    <scope>NUCLEOTIDE SEQUENCE</scope>
</reference>
<dbReference type="InterPro" id="IPR051415">
    <property type="entry name" value="LAAT-1"/>
</dbReference>
<feature type="region of interest" description="Disordered" evidence="2">
    <location>
        <begin position="475"/>
        <end position="561"/>
    </location>
</feature>
<dbReference type="InParanoid" id="A0A7M7GM88"/>
<feature type="coiled-coil region" evidence="1">
    <location>
        <begin position="431"/>
        <end position="460"/>
    </location>
</feature>
<organism evidence="4 5">
    <name type="scientific">Strongylocentrotus purpuratus</name>
    <name type="common">Purple sea urchin</name>
    <dbReference type="NCBI Taxonomy" id="7668"/>
    <lineage>
        <taxon>Eukaryota</taxon>
        <taxon>Metazoa</taxon>
        <taxon>Echinodermata</taxon>
        <taxon>Eleutherozoa</taxon>
        <taxon>Echinozoa</taxon>
        <taxon>Echinoidea</taxon>
        <taxon>Euechinoidea</taxon>
        <taxon>Echinacea</taxon>
        <taxon>Camarodonta</taxon>
        <taxon>Echinidea</taxon>
        <taxon>Strongylocentrotidae</taxon>
        <taxon>Strongylocentrotus</taxon>
    </lineage>
</organism>
<evidence type="ECO:0000313" key="4">
    <source>
        <dbReference type="EnsemblMetazoa" id="XP_003729188"/>
    </source>
</evidence>
<evidence type="ECO:0000313" key="5">
    <source>
        <dbReference type="Proteomes" id="UP000007110"/>
    </source>
</evidence>
<dbReference type="RefSeq" id="XP_011663403.1">
    <property type="nucleotide sequence ID" value="XM_011665101.2"/>
</dbReference>
<dbReference type="OMA" id="RIMCILM"/>
<feature type="transmembrane region" description="Helical" evidence="3">
    <location>
        <begin position="246"/>
        <end position="269"/>
    </location>
</feature>
<evidence type="ECO:0000256" key="3">
    <source>
        <dbReference type="SAM" id="Phobius"/>
    </source>
</evidence>
<keyword evidence="1" id="KW-0175">Coiled coil</keyword>
<evidence type="ECO:0000256" key="1">
    <source>
        <dbReference type="SAM" id="Coils"/>
    </source>
</evidence>
<feature type="compositionally biased region" description="Basic and acidic residues" evidence="2">
    <location>
        <begin position="515"/>
        <end position="529"/>
    </location>
</feature>